<feature type="domain" description="Glycosyl transferase family 1" evidence="1">
    <location>
        <begin position="183"/>
        <end position="306"/>
    </location>
</feature>
<dbReference type="Pfam" id="PF00534">
    <property type="entry name" value="Glycos_transf_1"/>
    <property type="match status" value="1"/>
</dbReference>
<dbReference type="InterPro" id="IPR001296">
    <property type="entry name" value="Glyco_trans_1"/>
</dbReference>
<reference evidence="3 4" key="1">
    <citation type="submission" date="2024-07" db="EMBL/GenBank/DDBJ databases">
        <title>Characterization of a bacterium isolated from hydrolysated instant sea cucumber by whole-genome sequencing and metabolomics.</title>
        <authorList>
            <person name="Luo X."/>
            <person name="Zhang Z."/>
            <person name="Zheng Z."/>
            <person name="Zhang W."/>
            <person name="Ming T."/>
            <person name="Jiao L."/>
            <person name="Su X."/>
            <person name="Kong F."/>
            <person name="Xu J."/>
        </authorList>
    </citation>
    <scope>NUCLEOTIDE SEQUENCE [LARGE SCALE GENOMIC DNA]</scope>
    <source>
        <strain evidence="3 4">XL-2024</strain>
    </source>
</reference>
<dbReference type="PANTHER" id="PTHR12526">
    <property type="entry name" value="GLYCOSYLTRANSFERASE"/>
    <property type="match status" value="1"/>
</dbReference>
<dbReference type="RefSeq" id="WP_368635394.1">
    <property type="nucleotide sequence ID" value="NZ_JBFRHK010000002.1"/>
</dbReference>
<gene>
    <name evidence="3" type="ORF">AB1300_04550</name>
</gene>
<organism evidence="3 4">
    <name type="scientific">Lysinibacillus xylanilyticus</name>
    <dbReference type="NCBI Taxonomy" id="582475"/>
    <lineage>
        <taxon>Bacteria</taxon>
        <taxon>Bacillati</taxon>
        <taxon>Bacillota</taxon>
        <taxon>Bacilli</taxon>
        <taxon>Bacillales</taxon>
        <taxon>Bacillaceae</taxon>
        <taxon>Lysinibacillus</taxon>
    </lineage>
</organism>
<evidence type="ECO:0000313" key="3">
    <source>
        <dbReference type="EMBL" id="MEX3744397.1"/>
    </source>
</evidence>
<keyword evidence="3" id="KW-0328">Glycosyltransferase</keyword>
<evidence type="ECO:0000313" key="4">
    <source>
        <dbReference type="Proteomes" id="UP001558534"/>
    </source>
</evidence>
<feature type="domain" description="Glycosyltransferase subfamily 4-like N-terminal" evidence="2">
    <location>
        <begin position="19"/>
        <end position="152"/>
    </location>
</feature>
<name>A0ABV3VU12_9BACI</name>
<keyword evidence="4" id="KW-1185">Reference proteome</keyword>
<dbReference type="PANTHER" id="PTHR12526:SF637">
    <property type="entry name" value="GLYCOSYLTRANSFERASE EPSF-RELATED"/>
    <property type="match status" value="1"/>
</dbReference>
<sequence>MTKKSMKKILHIIPTTDFGGITTMILDIWANTNKSLYHFDFVVFNKGRSHDSFIEHGSQLFYQKFITKQGPLAYMMKIYKIIKDNGYDAVHDHTGYRAIFTLLAARLAGVKCRVLHSHTNVAEEWSNKYFLSFLKKMSVMNATKLVACSAHAGKFCFGEKPFDILFNPMDINKIKYLSQAEKKLLKKELGIRDNDLVLGHIGRFVPVKNQQFLLKLAARLKQKGINYKFIFIGEGPLEEEIRLLVERNQLQESVKLLGQRADIINLLQLFDKFILPSKYEGFGIVLLEAQVCGTPSIVSATVPRAVDLNVGLIQYLDINGNIEDWLHEIIKENEPIELSNIINGIDNKGLNAEDIAQKMCTYYI</sequence>
<evidence type="ECO:0000259" key="1">
    <source>
        <dbReference type="Pfam" id="PF00534"/>
    </source>
</evidence>
<dbReference type="Proteomes" id="UP001558534">
    <property type="component" value="Unassembled WGS sequence"/>
</dbReference>
<dbReference type="EC" id="2.4.-.-" evidence="3"/>
<evidence type="ECO:0000259" key="2">
    <source>
        <dbReference type="Pfam" id="PF13439"/>
    </source>
</evidence>
<protein>
    <submittedName>
        <fullName evidence="3">Glycosyltransferase</fullName>
        <ecNumber evidence="3">2.4.-.-</ecNumber>
    </submittedName>
</protein>
<dbReference type="InterPro" id="IPR028098">
    <property type="entry name" value="Glyco_trans_4-like_N"/>
</dbReference>
<dbReference type="Gene3D" id="3.40.50.2000">
    <property type="entry name" value="Glycogen Phosphorylase B"/>
    <property type="match status" value="2"/>
</dbReference>
<accession>A0ABV3VU12</accession>
<keyword evidence="3" id="KW-0808">Transferase</keyword>
<dbReference type="EMBL" id="JBFRHK010000002">
    <property type="protein sequence ID" value="MEX3744397.1"/>
    <property type="molecule type" value="Genomic_DNA"/>
</dbReference>
<dbReference type="GO" id="GO:0016757">
    <property type="term" value="F:glycosyltransferase activity"/>
    <property type="evidence" value="ECO:0007669"/>
    <property type="project" value="UniProtKB-KW"/>
</dbReference>
<comment type="caution">
    <text evidence="3">The sequence shown here is derived from an EMBL/GenBank/DDBJ whole genome shotgun (WGS) entry which is preliminary data.</text>
</comment>
<dbReference type="Pfam" id="PF13439">
    <property type="entry name" value="Glyco_transf_4"/>
    <property type="match status" value="1"/>
</dbReference>
<proteinExistence type="predicted"/>
<dbReference type="SUPFAM" id="SSF53756">
    <property type="entry name" value="UDP-Glycosyltransferase/glycogen phosphorylase"/>
    <property type="match status" value="1"/>
</dbReference>